<dbReference type="Proteomes" id="UP000242381">
    <property type="component" value="Unassembled WGS sequence"/>
</dbReference>
<dbReference type="SUPFAM" id="SSF56112">
    <property type="entry name" value="Protein kinase-like (PK-like)"/>
    <property type="match status" value="1"/>
</dbReference>
<dbReference type="InterPro" id="IPR036097">
    <property type="entry name" value="HisK_dim/P_sf"/>
</dbReference>
<keyword evidence="6" id="KW-0418">Kinase</keyword>
<dbReference type="EC" id="2.7.13.3" evidence="2"/>
<dbReference type="SMART" id="SM00448">
    <property type="entry name" value="REC"/>
    <property type="match status" value="1"/>
</dbReference>
<dbReference type="PRINTS" id="PR00344">
    <property type="entry name" value="BCTRLSENSOR"/>
</dbReference>
<dbReference type="Gene3D" id="1.10.510.10">
    <property type="entry name" value="Transferase(Phosphotransferase) domain 1"/>
    <property type="match status" value="1"/>
</dbReference>
<evidence type="ECO:0000256" key="1">
    <source>
        <dbReference type="ARBA" id="ARBA00000085"/>
    </source>
</evidence>
<dbReference type="SUPFAM" id="SSF47384">
    <property type="entry name" value="Homodimeric domain of signal transducing histidine kinase"/>
    <property type="match status" value="1"/>
</dbReference>
<feature type="domain" description="Protein kinase" evidence="11">
    <location>
        <begin position="1"/>
        <end position="335"/>
    </location>
</feature>
<feature type="domain" description="Histidine kinase" evidence="12">
    <location>
        <begin position="1801"/>
        <end position="2027"/>
    </location>
</feature>
<dbReference type="OMA" id="QLPGYTW"/>
<dbReference type="EMBL" id="KV921326">
    <property type="protein sequence ID" value="ORE18640.1"/>
    <property type="molecule type" value="Genomic_DNA"/>
</dbReference>
<keyword evidence="7" id="KW-0067">ATP-binding</keyword>
<dbReference type="FunFam" id="3.30.565.10:FF:000010">
    <property type="entry name" value="Sensor histidine kinase RcsC"/>
    <property type="match status" value="1"/>
</dbReference>
<dbReference type="PANTHER" id="PTHR45339:SF5">
    <property type="entry name" value="HISTIDINE KINASE"/>
    <property type="match status" value="1"/>
</dbReference>
<evidence type="ECO:0000256" key="8">
    <source>
        <dbReference type="ARBA" id="ARBA00023012"/>
    </source>
</evidence>
<feature type="compositionally biased region" description="Low complexity" evidence="10">
    <location>
        <begin position="825"/>
        <end position="860"/>
    </location>
</feature>
<evidence type="ECO:0000256" key="9">
    <source>
        <dbReference type="PROSITE-ProRule" id="PRU00169"/>
    </source>
</evidence>
<dbReference type="InterPro" id="IPR004358">
    <property type="entry name" value="Sig_transdc_His_kin-like_C"/>
</dbReference>
<keyword evidence="5" id="KW-0547">Nucleotide-binding</keyword>
<dbReference type="CDD" id="cd17546">
    <property type="entry name" value="REC_hyHK_CKI1_RcsC-like"/>
    <property type="match status" value="1"/>
</dbReference>
<dbReference type="InterPro" id="IPR000719">
    <property type="entry name" value="Prot_kinase_dom"/>
</dbReference>
<evidence type="ECO:0000259" key="12">
    <source>
        <dbReference type="PROSITE" id="PS50109"/>
    </source>
</evidence>
<comment type="catalytic activity">
    <reaction evidence="1">
        <text>ATP + protein L-histidine = ADP + protein N-phospho-L-histidine.</text>
        <dbReference type="EC" id="2.7.13.3"/>
    </reaction>
</comment>
<evidence type="ECO:0000259" key="11">
    <source>
        <dbReference type="PROSITE" id="PS50011"/>
    </source>
</evidence>
<evidence type="ECO:0000256" key="7">
    <source>
        <dbReference type="ARBA" id="ARBA00022840"/>
    </source>
</evidence>
<evidence type="ECO:0000256" key="10">
    <source>
        <dbReference type="SAM" id="MobiDB-lite"/>
    </source>
</evidence>
<feature type="modified residue" description="4-aspartylphosphate" evidence="9">
    <location>
        <position position="2264"/>
    </location>
</feature>
<dbReference type="Pfam" id="PF13191">
    <property type="entry name" value="AAA_16"/>
    <property type="match status" value="1"/>
</dbReference>
<name>A0A1X0S2X0_RHIZD</name>
<dbReference type="InterPro" id="IPR003661">
    <property type="entry name" value="HisK_dim/P_dom"/>
</dbReference>
<evidence type="ECO:0000313" key="15">
    <source>
        <dbReference type="Proteomes" id="UP000242381"/>
    </source>
</evidence>
<dbReference type="Pfam" id="PF13185">
    <property type="entry name" value="GAF_2"/>
    <property type="match status" value="1"/>
</dbReference>
<dbReference type="InterPro" id="IPR036890">
    <property type="entry name" value="HATPase_C_sf"/>
</dbReference>
<dbReference type="SMART" id="SM00387">
    <property type="entry name" value="HATPase_c"/>
    <property type="match status" value="1"/>
</dbReference>
<evidence type="ECO:0000256" key="2">
    <source>
        <dbReference type="ARBA" id="ARBA00012438"/>
    </source>
</evidence>
<dbReference type="InterPro" id="IPR029016">
    <property type="entry name" value="GAF-like_dom_sf"/>
</dbReference>
<dbReference type="PROSITE" id="PS50110">
    <property type="entry name" value="RESPONSE_REGULATORY"/>
    <property type="match status" value="1"/>
</dbReference>
<dbReference type="PROSITE" id="PS50109">
    <property type="entry name" value="HIS_KIN"/>
    <property type="match status" value="1"/>
</dbReference>
<dbReference type="SUPFAM" id="SSF55874">
    <property type="entry name" value="ATPase domain of HSP90 chaperone/DNA topoisomerase II/histidine kinase"/>
    <property type="match status" value="1"/>
</dbReference>
<dbReference type="Gene3D" id="1.10.287.130">
    <property type="match status" value="1"/>
</dbReference>
<dbReference type="Pfam" id="PF00512">
    <property type="entry name" value="HisKA"/>
    <property type="match status" value="1"/>
</dbReference>
<dbReference type="InterPro" id="IPR027417">
    <property type="entry name" value="P-loop_NTPase"/>
</dbReference>
<dbReference type="SMART" id="SM00065">
    <property type="entry name" value="GAF"/>
    <property type="match status" value="1"/>
</dbReference>
<dbReference type="Pfam" id="PF00072">
    <property type="entry name" value="Response_reg"/>
    <property type="match status" value="1"/>
</dbReference>
<dbReference type="Gene3D" id="3.30.565.10">
    <property type="entry name" value="Histidine kinase-like ATPase, C-terminal domain"/>
    <property type="match status" value="1"/>
</dbReference>
<evidence type="ECO:0000313" key="14">
    <source>
        <dbReference type="EMBL" id="ORE18640.1"/>
    </source>
</evidence>
<gene>
    <name evidence="14" type="ORF">BCV71DRAFT_263708</name>
</gene>
<dbReference type="SUPFAM" id="SSF52540">
    <property type="entry name" value="P-loop containing nucleoside triphosphate hydrolases"/>
    <property type="match status" value="1"/>
</dbReference>
<dbReference type="SMART" id="SM00220">
    <property type="entry name" value="S_TKc"/>
    <property type="match status" value="1"/>
</dbReference>
<evidence type="ECO:0000256" key="3">
    <source>
        <dbReference type="ARBA" id="ARBA00022553"/>
    </source>
</evidence>
<dbReference type="PANTHER" id="PTHR45339">
    <property type="entry name" value="HYBRID SIGNAL TRANSDUCTION HISTIDINE KINASE J"/>
    <property type="match status" value="1"/>
</dbReference>
<dbReference type="CDD" id="cd00082">
    <property type="entry name" value="HisKA"/>
    <property type="match status" value="1"/>
</dbReference>
<dbReference type="InterPro" id="IPR003018">
    <property type="entry name" value="GAF"/>
</dbReference>
<keyword evidence="4" id="KW-0808">Transferase</keyword>
<sequence>MSNSGSTGSFTDSICLLGDSLQIPNYHFKTSPIPSLAYGDNVDIVFGYRISNKKPVIAKVSASSLKLEREYYIMKRLYQLTDGGSFLVRPLEYFHLPSGLTVVIYADEGHNYLDYLRQPDDTSPTSSSKHHNSSLSIRIAREGRLSLTPITGPIFDLGTFLRFAIKCTECLEFIHKNNVVHGEIRLSAFQWSGEDSARVKLWNFGSGSKSFEAYLTSEGWRKTTYNRESMDLLQGLLVYMSPEQTGRTTYVPDHRSDIYSLGIVFYVLLTGRFPFEGGPLEILNGIVSRKMPLVNEIQLDIPEVVARIIEKMTNKSPDDRYNSAYGIRADLKECLKRLRIASESSQEIIESFPLAERDVASIFTLPKVIYGRQPLIGEMTYIIQHVANVYKSARLRKDRSHGSATTLPTITSADDLMRHQTLSDSASETALSNPELSSLNAGTKSNASPSYCGSDISSGNGRIAAGKQGVEIICLSGPGGVGKSTLFNSVQSVARQEGYVASTKFDSRHKVPYSCILKSLSQILQQILSESEDDIHAFYNHLKTHLGSQFCKIELLADLVPELKPLLDPVDSEDSEDPINIIHLDNVETRVRFHTLFVEVFRALTQWRMITLFLDDLHLADEPSIELIESMIGARVKLLIFLAYRDDEVTSSLEKLLSNDIATFHMFKVDLLDFESLVSYIGDTLHRPIETSRDSILPLADIVYKKTRGNAFYTAQLLTALEKKKLIFFNWEENEWDYSLSDIQQAVLTNDEADRDAELDISFLVARLRELPADGQRLLKWASFVGDTFSWNTVRYLMSHSDPESEFSDTDTVLSDSTVTHDTDTTDSTGASAPLISFSPSSSVRSSGKSHTTSTSYKSSNISTRDPINGLQAALQEGYILPLESDEFKWSHDRYSQAAMELANPKSRGKIHLKIAKYLLQGKLSPIHSRQKHMGTTIDPVCALDANADNFLIADHLLKCLSLLVESEDRGCYRNIFYESGNKARNSGAHRMALEYYKAAIALLDEDPWLGDNYTTTHFLYSNAVALSWVVGEYDTTEAYLDTIFANTTDPLDRVIAYRIQHKYYFGRQMHAEGAESLHKCLKELEIKKFKYSYSREELDEEFMEVKALIEKVGFEGLKKIDACEDIKLKTTMIILEEMCTSAYWLGRQIEMFYLATKIVHLSILSGMTQVSGIGLVLMGLAAVEVYQMFKFGEEIGAVGVVMSEKFGSNGERGRAGFLYANFLMMWKYHYKEQLPWFKSSLKLCLSTGDRIYSSFSHLHIVACMLFGGDNLSATLAEAEACYSDIHAWSSSVDTNILIMAIIRTIKALQGHTFNNSPTEIFDGDDGFNDKHFIEESCKQSSNPAVPMNWYDSLRMIPLVLYGHYDHAIAVGYMCIQGIHNHPCHRHTRMMLTLHSLAIIEKIRRETLPQDLVDEYMERVRKNQEILQVWVEHSAINSSMWYSLVEAEISSLSNDLKNSITLYEMAINEAREGNWYLELCICHEYAGGFYERVGIKNTAYGLLKKAISLYLQHGSYGKANHLTKMYSSLLSEFDDGRTELHDVGIQTDPFPFLGAQGSWSTSSMAPVATVNEPFVSEVIPPVTTEQTLMTLDILDLASILKSSQVISSEVKFDSLLKSMMSIILENSGADCGAIIVKEEKYGICAYGSQQEGSMTFDPPRPLEEDDLISTRIVHHTINTGESIFIHNIEQDARFALGSWYEKTGNKSVICMPIVHKGTMAGCLFIEGSIGIFTQRHITVLSLLCQQMGISITNAFLFKSVQRVTMANMRMIEMQKKALEDARKSKEAAVRATRLREIFLANMSHEIRTPFSGFYGMISLLADTQLDPEQRDLVKTAKESCEILLQIIDDLLNFSKLQAGKVTLDLSPIIIEDIIADVVDMLVAMAIKKNINIAYMVTQDVPVVVMADGNRLRQILINLLGNAIKFTHEGEIRIQCSLDKNNQNEKDDDQVSLLFEVIDTGIGISNEQRKVLFEPFSQVDGSTTRKYGGTGLGLSICLQLVELMGGRINVSSVPGQGSDFYFSIRVSKLRPQLSCKGSQLEGYNEERDMLLKRIGHYKVLAVSKYHATIEMIRHLLTGIHVDGATQIDKFQELLKKNKYDIIVVGLFMNPEHLNASSTWLEDASRVNKDALIIIMNYPAGGMTQKNRWIEPIPNQQLGCKVVRMAVPLRRLKLLKTIDESLNKLSPTNNVIQKKTVSESLVTSEERDLYSKMNILIAEDNPVAQKLLLKQLTRLGFYVECANNGLEAVNAWISQPLDFFNMAFFDHHMPKCDGVAATKRIREIEKEENRKNRLPIVALTADVQESARQICINAGMDGYLTKPLNQKVLTEALRHYCLFNNAEFHNPDNCNNCINSNSK</sequence>
<dbReference type="InterPro" id="IPR041664">
    <property type="entry name" value="AAA_16"/>
</dbReference>
<reference evidence="14 15" key="1">
    <citation type="journal article" date="2016" name="Proc. Natl. Acad. Sci. U.S.A.">
        <title>Lipid metabolic changes in an early divergent fungus govern the establishment of a mutualistic symbiosis with endobacteria.</title>
        <authorList>
            <person name="Lastovetsky O.A."/>
            <person name="Gaspar M.L."/>
            <person name="Mondo S.J."/>
            <person name="LaButti K.M."/>
            <person name="Sandor L."/>
            <person name="Grigoriev I.V."/>
            <person name="Henry S.A."/>
            <person name="Pawlowska T.E."/>
        </authorList>
    </citation>
    <scope>NUCLEOTIDE SEQUENCE [LARGE SCALE GENOMIC DNA]</scope>
    <source>
        <strain evidence="14 15">ATCC 11559</strain>
    </source>
</reference>
<accession>A0A1X0S2X0</accession>
<dbReference type="Pfam" id="PF02518">
    <property type="entry name" value="HATPase_c"/>
    <property type="match status" value="1"/>
</dbReference>
<dbReference type="Gene3D" id="3.40.50.2300">
    <property type="match status" value="1"/>
</dbReference>
<dbReference type="InterPro" id="IPR011006">
    <property type="entry name" value="CheY-like_superfamily"/>
</dbReference>
<organism evidence="14 15">
    <name type="scientific">Rhizopus microsporus</name>
    <dbReference type="NCBI Taxonomy" id="58291"/>
    <lineage>
        <taxon>Eukaryota</taxon>
        <taxon>Fungi</taxon>
        <taxon>Fungi incertae sedis</taxon>
        <taxon>Mucoromycota</taxon>
        <taxon>Mucoromycotina</taxon>
        <taxon>Mucoromycetes</taxon>
        <taxon>Mucorales</taxon>
        <taxon>Mucorineae</taxon>
        <taxon>Rhizopodaceae</taxon>
        <taxon>Rhizopus</taxon>
    </lineage>
</organism>
<dbReference type="Gene3D" id="3.30.450.40">
    <property type="match status" value="1"/>
</dbReference>
<feature type="region of interest" description="Disordered" evidence="10">
    <location>
        <begin position="423"/>
        <end position="447"/>
    </location>
</feature>
<dbReference type="CDD" id="cd16922">
    <property type="entry name" value="HATPase_EvgS-ArcB-TorS-like"/>
    <property type="match status" value="1"/>
</dbReference>
<evidence type="ECO:0000256" key="5">
    <source>
        <dbReference type="ARBA" id="ARBA00022741"/>
    </source>
</evidence>
<dbReference type="SUPFAM" id="SSF52172">
    <property type="entry name" value="CheY-like"/>
    <property type="match status" value="1"/>
</dbReference>
<dbReference type="VEuPathDB" id="FungiDB:BCV72DRAFT_220130"/>
<evidence type="ECO:0000259" key="13">
    <source>
        <dbReference type="PROSITE" id="PS50110"/>
    </source>
</evidence>
<dbReference type="GO" id="GO:0000155">
    <property type="term" value="F:phosphorelay sensor kinase activity"/>
    <property type="evidence" value="ECO:0007669"/>
    <property type="project" value="InterPro"/>
</dbReference>
<dbReference type="InterPro" id="IPR003594">
    <property type="entry name" value="HATPase_dom"/>
</dbReference>
<dbReference type="InterPro" id="IPR001789">
    <property type="entry name" value="Sig_transdc_resp-reg_receiver"/>
</dbReference>
<evidence type="ECO:0000256" key="4">
    <source>
        <dbReference type="ARBA" id="ARBA00022679"/>
    </source>
</evidence>
<dbReference type="InterPro" id="IPR011009">
    <property type="entry name" value="Kinase-like_dom_sf"/>
</dbReference>
<keyword evidence="8" id="KW-0902">Two-component regulatory system</keyword>
<dbReference type="GO" id="GO:0005524">
    <property type="term" value="F:ATP binding"/>
    <property type="evidence" value="ECO:0007669"/>
    <property type="project" value="UniProtKB-KW"/>
</dbReference>
<feature type="domain" description="Response regulatory" evidence="13">
    <location>
        <begin position="2212"/>
        <end position="2335"/>
    </location>
</feature>
<dbReference type="FunFam" id="1.10.287.130:FF:000002">
    <property type="entry name" value="Two-component osmosensing histidine kinase"/>
    <property type="match status" value="1"/>
</dbReference>
<dbReference type="InterPro" id="IPR005467">
    <property type="entry name" value="His_kinase_dom"/>
</dbReference>
<proteinExistence type="predicted"/>
<dbReference type="SUPFAM" id="SSF55781">
    <property type="entry name" value="GAF domain-like"/>
    <property type="match status" value="1"/>
</dbReference>
<protein>
    <recommendedName>
        <fullName evidence="2">histidine kinase</fullName>
        <ecNumber evidence="2">2.7.13.3</ecNumber>
    </recommendedName>
</protein>
<keyword evidence="3 9" id="KW-0597">Phosphoprotein</keyword>
<dbReference type="SMART" id="SM00388">
    <property type="entry name" value="HisKA"/>
    <property type="match status" value="1"/>
</dbReference>
<evidence type="ECO:0000256" key="6">
    <source>
        <dbReference type="ARBA" id="ARBA00022777"/>
    </source>
</evidence>
<dbReference type="PROSITE" id="PS50011">
    <property type="entry name" value="PROTEIN_KINASE_DOM"/>
    <property type="match status" value="1"/>
</dbReference>
<dbReference type="Pfam" id="PF00069">
    <property type="entry name" value="Pkinase"/>
    <property type="match status" value="1"/>
</dbReference>
<feature type="region of interest" description="Disordered" evidence="10">
    <location>
        <begin position="803"/>
        <end position="862"/>
    </location>
</feature>